<dbReference type="AlphaFoldDB" id="A0A4Y6UUT5"/>
<evidence type="ECO:0000313" key="4">
    <source>
        <dbReference type="Proteomes" id="UP000316968"/>
    </source>
</evidence>
<sequence length="164" mass="17331">MKKILIASLLGSAVLGASAAQAAPATTPAAAAKPAATTTTTASEPAAKIYGNDGMVMPSAYPFFIKSTLYATADVIKQLDIEGLQVAWDNKTKSYTYTRGDRMVKIMADSNVAWVNGKEVKLEGSATFKRGMLRVPVGIIVRGVGESITWDKATQTLWVGDSSK</sequence>
<dbReference type="RefSeq" id="WP_141446972.1">
    <property type="nucleotide sequence ID" value="NZ_CP041217.1"/>
</dbReference>
<feature type="chain" id="PRO_5021249121" evidence="1">
    <location>
        <begin position="23"/>
        <end position="164"/>
    </location>
</feature>
<dbReference type="SUPFAM" id="SSF55383">
    <property type="entry name" value="Copper amine oxidase, domain N"/>
    <property type="match status" value="1"/>
</dbReference>
<dbReference type="Gene3D" id="3.30.457.10">
    <property type="entry name" value="Copper amine oxidase-like, N-terminal domain"/>
    <property type="match status" value="1"/>
</dbReference>
<evidence type="ECO:0000259" key="2">
    <source>
        <dbReference type="Pfam" id="PF07833"/>
    </source>
</evidence>
<dbReference type="Proteomes" id="UP000316968">
    <property type="component" value="Chromosome"/>
</dbReference>
<dbReference type="Pfam" id="PF07833">
    <property type="entry name" value="Cu_amine_oxidN1"/>
    <property type="match status" value="1"/>
</dbReference>
<feature type="signal peptide" evidence="1">
    <location>
        <begin position="1"/>
        <end position="22"/>
    </location>
</feature>
<evidence type="ECO:0000313" key="3">
    <source>
        <dbReference type="EMBL" id="QDH20470.1"/>
    </source>
</evidence>
<dbReference type="OrthoDB" id="2612398at2"/>
<dbReference type="InterPro" id="IPR036582">
    <property type="entry name" value="Mao_N_sf"/>
</dbReference>
<protein>
    <submittedName>
        <fullName evidence="3">Copper amine oxidase N-terminal domain-containing protein</fullName>
    </submittedName>
</protein>
<dbReference type="InterPro" id="IPR012854">
    <property type="entry name" value="Cu_amine_oxidase-like_N"/>
</dbReference>
<gene>
    <name evidence="3" type="ORF">FFV09_06105</name>
</gene>
<evidence type="ECO:0000256" key="1">
    <source>
        <dbReference type="SAM" id="SignalP"/>
    </source>
</evidence>
<dbReference type="KEGG" id="saca:FFV09_06105"/>
<name>A0A4Y6UUT5_SACBS</name>
<dbReference type="EMBL" id="CP041217">
    <property type="protein sequence ID" value="QDH20470.1"/>
    <property type="molecule type" value="Genomic_DNA"/>
</dbReference>
<reference evidence="3 4" key="1">
    <citation type="submission" date="2019-06" db="EMBL/GenBank/DDBJ databases">
        <title>Saccharibacillus brassicae sp. nov., an endophytic bacterium isolated from Chinese cabbage seeds (Brassica pekinensis).</title>
        <authorList>
            <person name="Jiang L."/>
            <person name="Lee J."/>
            <person name="Kim S.W."/>
        </authorList>
    </citation>
    <scope>NUCLEOTIDE SEQUENCE [LARGE SCALE GENOMIC DNA]</scope>
    <source>
        <strain evidence="4">KCTC 43072 / ATSA2</strain>
    </source>
</reference>
<proteinExistence type="predicted"/>
<keyword evidence="4" id="KW-1185">Reference proteome</keyword>
<keyword evidence="1" id="KW-0732">Signal</keyword>
<organism evidence="3 4">
    <name type="scientific">Saccharibacillus brassicae</name>
    <dbReference type="NCBI Taxonomy" id="2583377"/>
    <lineage>
        <taxon>Bacteria</taxon>
        <taxon>Bacillati</taxon>
        <taxon>Bacillota</taxon>
        <taxon>Bacilli</taxon>
        <taxon>Bacillales</taxon>
        <taxon>Paenibacillaceae</taxon>
        <taxon>Saccharibacillus</taxon>
    </lineage>
</organism>
<accession>A0A4Y6UUT5</accession>
<feature type="domain" description="Copper amine oxidase-like N-terminal" evidence="2">
    <location>
        <begin position="77"/>
        <end position="157"/>
    </location>
</feature>